<dbReference type="PANTHER" id="PTHR46401:SF2">
    <property type="entry name" value="GLYCOSYLTRANSFERASE WBBK-RELATED"/>
    <property type="match status" value="1"/>
</dbReference>
<evidence type="ECO:0000256" key="1">
    <source>
        <dbReference type="ARBA" id="ARBA00022679"/>
    </source>
</evidence>
<dbReference type="Pfam" id="PF00534">
    <property type="entry name" value="Glycos_transf_1"/>
    <property type="match status" value="1"/>
</dbReference>
<dbReference type="SUPFAM" id="SSF53756">
    <property type="entry name" value="UDP-Glycosyltransferase/glycogen phosphorylase"/>
    <property type="match status" value="1"/>
</dbReference>
<dbReference type="EMBL" id="WRXO01000004">
    <property type="protein sequence ID" value="MVT42141.1"/>
    <property type="molecule type" value="Genomic_DNA"/>
</dbReference>
<evidence type="ECO:0000259" key="3">
    <source>
        <dbReference type="Pfam" id="PF09314"/>
    </source>
</evidence>
<dbReference type="AlphaFoldDB" id="A0A6N8JC76"/>
<feature type="domain" description="DUF1972" evidence="3">
    <location>
        <begin position="3"/>
        <end position="174"/>
    </location>
</feature>
<dbReference type="PANTHER" id="PTHR46401">
    <property type="entry name" value="GLYCOSYLTRANSFERASE WBBK-RELATED"/>
    <property type="match status" value="1"/>
</dbReference>
<dbReference type="InterPro" id="IPR001296">
    <property type="entry name" value="Glyco_trans_1"/>
</dbReference>
<evidence type="ECO:0000313" key="5">
    <source>
        <dbReference type="Proteomes" id="UP000468388"/>
    </source>
</evidence>
<dbReference type="GO" id="GO:0009103">
    <property type="term" value="P:lipopolysaccharide biosynthetic process"/>
    <property type="evidence" value="ECO:0007669"/>
    <property type="project" value="TreeGrafter"/>
</dbReference>
<gene>
    <name evidence="4" type="ORF">GO495_16230</name>
</gene>
<proteinExistence type="predicted"/>
<comment type="caution">
    <text evidence="4">The sequence shown here is derived from an EMBL/GenBank/DDBJ whole genome shotgun (WGS) entry which is preliminary data.</text>
</comment>
<evidence type="ECO:0000313" key="4">
    <source>
        <dbReference type="EMBL" id="MVT42141.1"/>
    </source>
</evidence>
<evidence type="ECO:0000259" key="2">
    <source>
        <dbReference type="Pfam" id="PF00534"/>
    </source>
</evidence>
<feature type="domain" description="Glycosyl transferase family 1" evidence="2">
    <location>
        <begin position="199"/>
        <end position="330"/>
    </location>
</feature>
<dbReference type="Pfam" id="PF09314">
    <property type="entry name" value="DUF1972"/>
    <property type="match status" value="1"/>
</dbReference>
<dbReference type="InterPro" id="IPR015393">
    <property type="entry name" value="DUF1972"/>
</dbReference>
<dbReference type="RefSeq" id="WP_157300771.1">
    <property type="nucleotide sequence ID" value="NZ_BAAAZB010000005.1"/>
</dbReference>
<sequence>MNIAIIGTRGIPNHYGGFEQLAEYLSEGLVKSGHHVTVYNSHNHPYQEKKWKGVDIIHCYDPEHKIGTAGQFIYDLNCIINARRQNFDIILQLGYTSSTIWGWLMPRQKSIVTTNMDGLEWKRSKYSRYVQRFLLYAEKLGVRYSDHLIADSLGIQTYLREKYQKEATYIPYGANIFEHPDEIILKKYQLRQFQYNMLIARMEPENNIETILDGAMLQPTPAPFIVIGNVDTKYGKYLKEKYAAGEHIRFLGGIYDLEELNNLRYYSNLYFHGHSVGGTNPSLLEAMASQAVICAHDNIFNRSVLENNGFYFSDATDILRLLSSVSREKEHKKITENKLKIIHQYSCEGIIEQYLKHFGEITEEKKEEKKVVKVFQYSR</sequence>
<keyword evidence="5" id="KW-1185">Reference proteome</keyword>
<organism evidence="4 5">
    <name type="scientific">Chitinophaga oryziterrae</name>
    <dbReference type="NCBI Taxonomy" id="1031224"/>
    <lineage>
        <taxon>Bacteria</taxon>
        <taxon>Pseudomonadati</taxon>
        <taxon>Bacteroidota</taxon>
        <taxon>Chitinophagia</taxon>
        <taxon>Chitinophagales</taxon>
        <taxon>Chitinophagaceae</taxon>
        <taxon>Chitinophaga</taxon>
    </lineage>
</organism>
<dbReference type="OrthoDB" id="9792269at2"/>
<keyword evidence="1" id="KW-0808">Transferase</keyword>
<protein>
    <submittedName>
        <fullName evidence="4">DUF1972 domain-containing protein</fullName>
    </submittedName>
</protein>
<dbReference type="GO" id="GO:0016757">
    <property type="term" value="F:glycosyltransferase activity"/>
    <property type="evidence" value="ECO:0007669"/>
    <property type="project" value="InterPro"/>
</dbReference>
<dbReference type="Gene3D" id="3.40.50.2000">
    <property type="entry name" value="Glycogen Phosphorylase B"/>
    <property type="match status" value="2"/>
</dbReference>
<accession>A0A6N8JC76</accession>
<name>A0A6N8JC76_9BACT</name>
<dbReference type="Proteomes" id="UP000468388">
    <property type="component" value="Unassembled WGS sequence"/>
</dbReference>
<reference evidence="4 5" key="1">
    <citation type="submission" date="2019-12" db="EMBL/GenBank/DDBJ databases">
        <title>The draft genomic sequence of strain Chitinophaga oryziterrae JCM 16595.</title>
        <authorList>
            <person name="Zhang X."/>
        </authorList>
    </citation>
    <scope>NUCLEOTIDE SEQUENCE [LARGE SCALE GENOMIC DNA]</scope>
    <source>
        <strain evidence="4 5">JCM 16595</strain>
    </source>
</reference>